<comment type="caution">
    <text evidence="5">The sequence shown here is derived from an EMBL/GenBank/DDBJ whole genome shotgun (WGS) entry which is preliminary data.</text>
</comment>
<dbReference type="AlphaFoldDB" id="A0A0G0IN27"/>
<reference evidence="5 6" key="1">
    <citation type="journal article" date="2015" name="Nature">
        <title>rRNA introns, odd ribosomes, and small enigmatic genomes across a large radiation of phyla.</title>
        <authorList>
            <person name="Brown C.T."/>
            <person name="Hug L.A."/>
            <person name="Thomas B.C."/>
            <person name="Sharon I."/>
            <person name="Castelle C.J."/>
            <person name="Singh A."/>
            <person name="Wilkins M.J."/>
            <person name="Williams K.H."/>
            <person name="Banfield J.F."/>
        </authorList>
    </citation>
    <scope>NUCLEOTIDE SEQUENCE [LARGE SCALE GENOMIC DNA]</scope>
</reference>
<dbReference type="PROSITE" id="PS00079">
    <property type="entry name" value="MULTICOPPER_OXIDASE1"/>
    <property type="match status" value="1"/>
</dbReference>
<keyword evidence="3" id="KW-0812">Transmembrane</keyword>
<dbReference type="InterPro" id="IPR033138">
    <property type="entry name" value="Cu_oxidase_CS"/>
</dbReference>
<evidence type="ECO:0000256" key="1">
    <source>
        <dbReference type="ARBA" id="ARBA00022723"/>
    </source>
</evidence>
<organism evidence="5 6">
    <name type="scientific">Candidatus Woesebacteria bacterium GW2011_GWC1_38_13</name>
    <dbReference type="NCBI Taxonomy" id="1618583"/>
    <lineage>
        <taxon>Bacteria</taxon>
        <taxon>Candidatus Woeseibacteriota</taxon>
    </lineage>
</organism>
<dbReference type="InterPro" id="IPR028096">
    <property type="entry name" value="EfeO_Cupredoxin"/>
</dbReference>
<sequence>MNMDKKVAFAFVTILVFSGIAYYLYNNQKISVNSEPVAVSEDSVLYVVDIVSDDTASIEKNLQNIEIEGGSFYFKPNEIKVKAGEKVKITFKNIEGFHDFVIDELNVKTKQIKDGEVDVVEFTPTLSGSYEFYCSIGNHRSMGMKGILIVE</sequence>
<dbReference type="EMBL" id="LBUE01000010">
    <property type="protein sequence ID" value="KKQ56112.1"/>
    <property type="molecule type" value="Genomic_DNA"/>
</dbReference>
<evidence type="ECO:0000259" key="4">
    <source>
        <dbReference type="Pfam" id="PF13473"/>
    </source>
</evidence>
<protein>
    <submittedName>
        <fullName evidence="5">Blue (Type 1) copper domain-containing protein</fullName>
    </submittedName>
</protein>
<dbReference type="Pfam" id="PF13473">
    <property type="entry name" value="Cupredoxin_1"/>
    <property type="match status" value="1"/>
</dbReference>
<gene>
    <name evidence="5" type="ORF">US75_C0010G0058</name>
</gene>
<accession>A0A0G0IN27</accession>
<dbReference type="STRING" id="1618583.US75_C0010G0058"/>
<proteinExistence type="predicted"/>
<dbReference type="PANTHER" id="PTHR38439:SF3">
    <property type="entry name" value="COPPER-RESISTANT CUPROPROTEIN COPI"/>
    <property type="match status" value="1"/>
</dbReference>
<evidence type="ECO:0000313" key="5">
    <source>
        <dbReference type="EMBL" id="KKQ56112.1"/>
    </source>
</evidence>
<dbReference type="PANTHER" id="PTHR38439">
    <property type="entry name" value="AURACYANIN-B"/>
    <property type="match status" value="1"/>
</dbReference>
<keyword evidence="1" id="KW-0479">Metal-binding</keyword>
<dbReference type="Gene3D" id="2.60.40.420">
    <property type="entry name" value="Cupredoxins - blue copper proteins"/>
    <property type="match status" value="1"/>
</dbReference>
<feature type="transmembrane region" description="Helical" evidence="3">
    <location>
        <begin position="7"/>
        <end position="25"/>
    </location>
</feature>
<feature type="domain" description="EfeO-type cupredoxin-like" evidence="4">
    <location>
        <begin position="59"/>
        <end position="150"/>
    </location>
</feature>
<dbReference type="PROSITE" id="PS00196">
    <property type="entry name" value="COPPER_BLUE"/>
    <property type="match status" value="1"/>
</dbReference>
<dbReference type="InterPro" id="IPR008972">
    <property type="entry name" value="Cupredoxin"/>
</dbReference>
<dbReference type="GO" id="GO:0046872">
    <property type="term" value="F:metal ion binding"/>
    <property type="evidence" value="ECO:0007669"/>
    <property type="project" value="UniProtKB-KW"/>
</dbReference>
<dbReference type="SUPFAM" id="SSF49503">
    <property type="entry name" value="Cupredoxins"/>
    <property type="match status" value="1"/>
</dbReference>
<dbReference type="Proteomes" id="UP000034096">
    <property type="component" value="Unassembled WGS sequence"/>
</dbReference>
<evidence type="ECO:0000313" key="6">
    <source>
        <dbReference type="Proteomes" id="UP000034096"/>
    </source>
</evidence>
<keyword evidence="3" id="KW-0472">Membrane</keyword>
<dbReference type="InterPro" id="IPR050845">
    <property type="entry name" value="Cu-binding_ET"/>
</dbReference>
<keyword evidence="3" id="KW-1133">Transmembrane helix</keyword>
<evidence type="ECO:0000256" key="2">
    <source>
        <dbReference type="ARBA" id="ARBA00023008"/>
    </source>
</evidence>
<dbReference type="InterPro" id="IPR028871">
    <property type="entry name" value="BlueCu_1_BS"/>
</dbReference>
<evidence type="ECO:0000256" key="3">
    <source>
        <dbReference type="SAM" id="Phobius"/>
    </source>
</evidence>
<name>A0A0G0IN27_9BACT</name>
<keyword evidence="2" id="KW-0186">Copper</keyword>